<proteinExistence type="predicted"/>
<organism evidence="2 3">
    <name type="scientific">Ancylostoma duodenale</name>
    <dbReference type="NCBI Taxonomy" id="51022"/>
    <lineage>
        <taxon>Eukaryota</taxon>
        <taxon>Metazoa</taxon>
        <taxon>Ecdysozoa</taxon>
        <taxon>Nematoda</taxon>
        <taxon>Chromadorea</taxon>
        <taxon>Rhabditida</taxon>
        <taxon>Rhabditina</taxon>
        <taxon>Rhabditomorpha</taxon>
        <taxon>Strongyloidea</taxon>
        <taxon>Ancylostomatidae</taxon>
        <taxon>Ancylostomatinae</taxon>
        <taxon>Ancylostoma</taxon>
    </lineage>
</organism>
<accession>A0A0C2CLI9</accession>
<dbReference type="EMBL" id="KN734423">
    <property type="protein sequence ID" value="KIH57408.1"/>
    <property type="molecule type" value="Genomic_DNA"/>
</dbReference>
<evidence type="ECO:0000313" key="3">
    <source>
        <dbReference type="Proteomes" id="UP000054047"/>
    </source>
</evidence>
<reference evidence="2 3" key="1">
    <citation type="submission" date="2013-12" db="EMBL/GenBank/DDBJ databases">
        <title>Draft genome of the parsitic nematode Ancylostoma duodenale.</title>
        <authorList>
            <person name="Mitreva M."/>
        </authorList>
    </citation>
    <scope>NUCLEOTIDE SEQUENCE [LARGE SCALE GENOMIC DNA]</scope>
    <source>
        <strain evidence="2 3">Zhejiang</strain>
    </source>
</reference>
<dbReference type="AlphaFoldDB" id="A0A0C2CLI9"/>
<feature type="region of interest" description="Disordered" evidence="1">
    <location>
        <begin position="1"/>
        <end position="21"/>
    </location>
</feature>
<dbReference type="Proteomes" id="UP000054047">
    <property type="component" value="Unassembled WGS sequence"/>
</dbReference>
<gene>
    <name evidence="2" type="ORF">ANCDUO_12400</name>
</gene>
<name>A0A0C2CLI9_9BILA</name>
<keyword evidence="3" id="KW-1185">Reference proteome</keyword>
<evidence type="ECO:0000256" key="1">
    <source>
        <dbReference type="SAM" id="MobiDB-lite"/>
    </source>
</evidence>
<sequence length="106" mass="11937">MMQSTTIKRKRSSVLTPQNGDKLYESQQGVCGQCPQGTTCVASLCRSDKYEPDLKANPLPDCPNPQPGRLGDDKMTYDMQMTARDMANYYRFKDTENTVIKKSSCQ</sequence>
<evidence type="ECO:0000313" key="2">
    <source>
        <dbReference type="EMBL" id="KIH57408.1"/>
    </source>
</evidence>
<protein>
    <submittedName>
        <fullName evidence="2">Uncharacterized protein</fullName>
    </submittedName>
</protein>